<dbReference type="EMBL" id="MHIC01000017">
    <property type="protein sequence ID" value="OGY45222.1"/>
    <property type="molecule type" value="Genomic_DNA"/>
</dbReference>
<organism evidence="7 8">
    <name type="scientific">Candidatus Buchananbacteria bacterium RIFCSPHIGHO2_01_FULL_39_8</name>
    <dbReference type="NCBI Taxonomy" id="1797533"/>
    <lineage>
        <taxon>Bacteria</taxon>
        <taxon>Candidatus Buchananiibacteriota</taxon>
    </lineage>
</organism>
<dbReference type="GO" id="GO:0008270">
    <property type="term" value="F:zinc ion binding"/>
    <property type="evidence" value="ECO:0007669"/>
    <property type="project" value="UniProtKB-KW"/>
</dbReference>
<keyword evidence="2" id="KW-0863">Zinc-finger</keyword>
<dbReference type="STRING" id="1797533.A2731_01740"/>
<protein>
    <recommendedName>
        <fullName evidence="6">Zinc finger DksA/TraR C4-type domain-containing protein</fullName>
    </recommendedName>
</protein>
<dbReference type="PANTHER" id="PTHR33823">
    <property type="entry name" value="RNA POLYMERASE-BINDING TRANSCRIPTION FACTOR DKSA-RELATED"/>
    <property type="match status" value="1"/>
</dbReference>
<keyword evidence="5" id="KW-0175">Coiled coil</keyword>
<evidence type="ECO:0000256" key="2">
    <source>
        <dbReference type="ARBA" id="ARBA00022771"/>
    </source>
</evidence>
<accession>A0A1G1XYY5</accession>
<evidence type="ECO:0000256" key="5">
    <source>
        <dbReference type="SAM" id="Coils"/>
    </source>
</evidence>
<keyword evidence="3" id="KW-0862">Zinc</keyword>
<dbReference type="PROSITE" id="PS51128">
    <property type="entry name" value="ZF_DKSA_2"/>
    <property type="match status" value="1"/>
</dbReference>
<feature type="zinc finger region" description="dksA C4-type" evidence="4">
    <location>
        <begin position="91"/>
        <end position="115"/>
    </location>
</feature>
<evidence type="ECO:0000313" key="7">
    <source>
        <dbReference type="EMBL" id="OGY45222.1"/>
    </source>
</evidence>
<dbReference type="InterPro" id="IPR000962">
    <property type="entry name" value="Znf_DskA_TraR"/>
</dbReference>
<sequence length="123" mass="14095">MDKDTLKTIKGKLLVEKEQLEKELENFTMKDSQLSDNYRSEFPQFGDKEDENAAEVADYSDRLSLEHTLEVKLRDVNKALGSIEEGTYGICKYCKKPIEKERLLVRPTSSSCVECKKKLKGEA</sequence>
<comment type="caution">
    <text evidence="7">The sequence shown here is derived from an EMBL/GenBank/DDBJ whole genome shotgun (WGS) entry which is preliminary data.</text>
</comment>
<evidence type="ECO:0000259" key="6">
    <source>
        <dbReference type="Pfam" id="PF01258"/>
    </source>
</evidence>
<feature type="coiled-coil region" evidence="5">
    <location>
        <begin position="3"/>
        <end position="37"/>
    </location>
</feature>
<evidence type="ECO:0000256" key="3">
    <source>
        <dbReference type="ARBA" id="ARBA00022833"/>
    </source>
</evidence>
<dbReference type="Gene3D" id="1.20.120.910">
    <property type="entry name" value="DksA, coiled-coil domain"/>
    <property type="match status" value="1"/>
</dbReference>
<dbReference type="AlphaFoldDB" id="A0A1G1XYY5"/>
<keyword evidence="1" id="KW-0479">Metal-binding</keyword>
<dbReference type="SUPFAM" id="SSF109635">
    <property type="entry name" value="DnaK suppressor protein DksA, alpha-hairpin domain"/>
    <property type="match status" value="1"/>
</dbReference>
<dbReference type="PANTHER" id="PTHR33823:SF4">
    <property type="entry name" value="GENERAL STRESS PROTEIN 16O"/>
    <property type="match status" value="1"/>
</dbReference>
<name>A0A1G1XYY5_9BACT</name>
<dbReference type="InterPro" id="IPR037187">
    <property type="entry name" value="DnaK_N"/>
</dbReference>
<proteinExistence type="predicted"/>
<reference evidence="7 8" key="1">
    <citation type="journal article" date="2016" name="Nat. Commun.">
        <title>Thousands of microbial genomes shed light on interconnected biogeochemical processes in an aquifer system.</title>
        <authorList>
            <person name="Anantharaman K."/>
            <person name="Brown C.T."/>
            <person name="Hug L.A."/>
            <person name="Sharon I."/>
            <person name="Castelle C.J."/>
            <person name="Probst A.J."/>
            <person name="Thomas B.C."/>
            <person name="Singh A."/>
            <person name="Wilkins M.J."/>
            <person name="Karaoz U."/>
            <person name="Brodie E.L."/>
            <person name="Williams K.H."/>
            <person name="Hubbard S.S."/>
            <person name="Banfield J.F."/>
        </authorList>
    </citation>
    <scope>NUCLEOTIDE SEQUENCE [LARGE SCALE GENOMIC DNA]</scope>
</reference>
<dbReference type="SUPFAM" id="SSF57716">
    <property type="entry name" value="Glucocorticoid receptor-like (DNA-binding domain)"/>
    <property type="match status" value="1"/>
</dbReference>
<dbReference type="Pfam" id="PF01258">
    <property type="entry name" value="zf-dskA_traR"/>
    <property type="match status" value="1"/>
</dbReference>
<dbReference type="Proteomes" id="UP000176241">
    <property type="component" value="Unassembled WGS sequence"/>
</dbReference>
<gene>
    <name evidence="7" type="ORF">A2731_01740</name>
</gene>
<evidence type="ECO:0000256" key="1">
    <source>
        <dbReference type="ARBA" id="ARBA00022723"/>
    </source>
</evidence>
<evidence type="ECO:0000313" key="8">
    <source>
        <dbReference type="Proteomes" id="UP000176241"/>
    </source>
</evidence>
<evidence type="ECO:0000256" key="4">
    <source>
        <dbReference type="PROSITE-ProRule" id="PRU00510"/>
    </source>
</evidence>
<feature type="domain" description="Zinc finger DksA/TraR C4-type" evidence="6">
    <location>
        <begin position="86"/>
        <end position="118"/>
    </location>
</feature>